<accession>A0A2S6YYS1</accession>
<organism evidence="1 2">
    <name type="scientific">Xanthomonas theicola</name>
    <dbReference type="NCBI Taxonomy" id="56464"/>
    <lineage>
        <taxon>Bacteria</taxon>
        <taxon>Pseudomonadati</taxon>
        <taxon>Pseudomonadota</taxon>
        <taxon>Gammaproteobacteria</taxon>
        <taxon>Lysobacterales</taxon>
        <taxon>Lysobacteraceae</taxon>
        <taxon>Xanthomonas</taxon>
    </lineage>
</organism>
<comment type="caution">
    <text evidence="1">The sequence shown here is derived from an EMBL/GenBank/DDBJ whole genome shotgun (WGS) entry which is preliminary data.</text>
</comment>
<keyword evidence="2" id="KW-1185">Reference proteome</keyword>
<feature type="non-terminal residue" evidence="1">
    <location>
        <position position="85"/>
    </location>
</feature>
<evidence type="ECO:0000313" key="1">
    <source>
        <dbReference type="EMBL" id="PPT71501.1"/>
    </source>
</evidence>
<gene>
    <name evidence="1" type="ORF">XthCFBP4691_20840</name>
</gene>
<protein>
    <recommendedName>
        <fullName evidence="3">MBG domain-containing protein</fullName>
    </recommendedName>
</protein>
<evidence type="ECO:0000313" key="2">
    <source>
        <dbReference type="Proteomes" id="UP000239898"/>
    </source>
</evidence>
<sequence>ETLGVSASGTFDTANAGSRTATAQYTLADGSGLASNYTLADTAGLTATIARKALSITGSRATGKTYDGSTAASIQAGTVAGLVGN</sequence>
<reference evidence="1 2" key="1">
    <citation type="submission" date="2016-08" db="EMBL/GenBank/DDBJ databases">
        <title>Evolution of the type three secretion system and type three effector repertoires in Xanthomonas.</title>
        <authorList>
            <person name="Merda D."/>
            <person name="Briand M."/>
            <person name="Bosis E."/>
            <person name="Rousseau C."/>
            <person name="Portier P."/>
            <person name="Jacques M.-A."/>
            <person name="Fischer-Le Saux M."/>
        </authorList>
    </citation>
    <scope>NUCLEOTIDE SEQUENCE [LARGE SCALE GENOMIC DNA]</scope>
    <source>
        <strain evidence="1 2">CFBP 4691</strain>
    </source>
</reference>
<evidence type="ECO:0008006" key="3">
    <source>
        <dbReference type="Google" id="ProtNLM"/>
    </source>
</evidence>
<feature type="non-terminal residue" evidence="1">
    <location>
        <position position="1"/>
    </location>
</feature>
<proteinExistence type="predicted"/>
<name>A0A2S6YYS1_9XANT</name>
<dbReference type="AlphaFoldDB" id="A0A2S6YYS1"/>
<dbReference type="EMBL" id="MIGX01000393">
    <property type="protein sequence ID" value="PPT71501.1"/>
    <property type="molecule type" value="Genomic_DNA"/>
</dbReference>
<dbReference type="Proteomes" id="UP000239898">
    <property type="component" value="Unassembled WGS sequence"/>
</dbReference>